<protein>
    <submittedName>
        <fullName evidence="8">Unannotated protein</fullName>
    </submittedName>
</protein>
<name>A0A6J7A746_9ZZZZ</name>
<dbReference type="Pfam" id="PF24877">
    <property type="entry name" value="ILV_EDD_C"/>
    <property type="match status" value="1"/>
</dbReference>
<dbReference type="InterPro" id="IPR020558">
    <property type="entry name" value="DiOHA_6PGluconate_deHydtase_CS"/>
</dbReference>
<organism evidence="8">
    <name type="scientific">freshwater metagenome</name>
    <dbReference type="NCBI Taxonomy" id="449393"/>
    <lineage>
        <taxon>unclassified sequences</taxon>
        <taxon>metagenomes</taxon>
        <taxon>ecological metagenomes</taxon>
    </lineage>
</organism>
<keyword evidence="3" id="KW-0408">Iron</keyword>
<dbReference type="NCBIfam" id="NF004784">
    <property type="entry name" value="PRK06131.1"/>
    <property type="match status" value="1"/>
</dbReference>
<evidence type="ECO:0000259" key="7">
    <source>
        <dbReference type="Pfam" id="PF24877"/>
    </source>
</evidence>
<evidence type="ECO:0000256" key="4">
    <source>
        <dbReference type="ARBA" id="ARBA00023014"/>
    </source>
</evidence>
<dbReference type="PANTHER" id="PTHR43183:SF1">
    <property type="entry name" value="HYPOTHETICAL DIHYDROXY-ACID DEHYDRATASE (EUROFUNG)-RELATED"/>
    <property type="match status" value="1"/>
</dbReference>
<dbReference type="InterPro" id="IPR052352">
    <property type="entry name" value="Sugar_Degrad_Dehydratases"/>
</dbReference>
<dbReference type="GO" id="GO:0051536">
    <property type="term" value="F:iron-sulfur cluster binding"/>
    <property type="evidence" value="ECO:0007669"/>
    <property type="project" value="UniProtKB-KW"/>
</dbReference>
<accession>A0A6J7A746</accession>
<dbReference type="AlphaFoldDB" id="A0A6J7A746"/>
<evidence type="ECO:0000256" key="1">
    <source>
        <dbReference type="ARBA" id="ARBA00006486"/>
    </source>
</evidence>
<comment type="similarity">
    <text evidence="1">Belongs to the IlvD/Edd family.</text>
</comment>
<dbReference type="EMBL" id="CAFABF010000035">
    <property type="protein sequence ID" value="CAB4828667.1"/>
    <property type="molecule type" value="Genomic_DNA"/>
</dbReference>
<dbReference type="FunFam" id="3.50.30.80:FF:000001">
    <property type="entry name" value="Dihydroxy-acid dehydratase"/>
    <property type="match status" value="1"/>
</dbReference>
<evidence type="ECO:0000256" key="5">
    <source>
        <dbReference type="ARBA" id="ARBA00023239"/>
    </source>
</evidence>
<reference evidence="8" key="1">
    <citation type="submission" date="2020-05" db="EMBL/GenBank/DDBJ databases">
        <authorList>
            <person name="Chiriac C."/>
            <person name="Salcher M."/>
            <person name="Ghai R."/>
            <person name="Kavagutti S V."/>
        </authorList>
    </citation>
    <scope>NUCLEOTIDE SEQUENCE</scope>
</reference>
<proteinExistence type="inferred from homology"/>
<dbReference type="Pfam" id="PF00920">
    <property type="entry name" value="ILVD_EDD_N"/>
    <property type="match status" value="1"/>
</dbReference>
<evidence type="ECO:0000259" key="6">
    <source>
        <dbReference type="Pfam" id="PF00920"/>
    </source>
</evidence>
<evidence type="ECO:0000313" key="8">
    <source>
        <dbReference type="EMBL" id="CAB4828667.1"/>
    </source>
</evidence>
<dbReference type="InterPro" id="IPR000581">
    <property type="entry name" value="ILV_EDD_N"/>
</dbReference>
<dbReference type="GO" id="GO:0046872">
    <property type="term" value="F:metal ion binding"/>
    <property type="evidence" value="ECO:0007669"/>
    <property type="project" value="UniProtKB-KW"/>
</dbReference>
<dbReference type="PROSITE" id="PS00886">
    <property type="entry name" value="ILVD_EDD_1"/>
    <property type="match status" value="1"/>
</dbReference>
<dbReference type="InterPro" id="IPR042096">
    <property type="entry name" value="Dihydro-acid_dehy_C"/>
</dbReference>
<evidence type="ECO:0000256" key="3">
    <source>
        <dbReference type="ARBA" id="ARBA00023004"/>
    </source>
</evidence>
<feature type="domain" description="Dihydroxy-acid/6-phosphogluconate dehydratase N-terminal" evidence="6">
    <location>
        <begin position="42"/>
        <end position="351"/>
    </location>
</feature>
<dbReference type="PANTHER" id="PTHR43183">
    <property type="entry name" value="HYPOTHETICAL DIHYDROXYACID DEHYDRATASE (EUROFUNG)-RELATED"/>
    <property type="match status" value="1"/>
</dbReference>
<keyword evidence="5" id="KW-0456">Lyase</keyword>
<dbReference type="SUPFAM" id="SSF52016">
    <property type="entry name" value="LeuD/IlvD-like"/>
    <property type="match status" value="1"/>
</dbReference>
<dbReference type="Gene3D" id="3.50.30.80">
    <property type="entry name" value="IlvD/EDD C-terminal domain-like"/>
    <property type="match status" value="1"/>
</dbReference>
<gene>
    <name evidence="8" type="ORF">UFOPK3167_00802</name>
</gene>
<keyword evidence="4" id="KW-0411">Iron-sulfur</keyword>
<dbReference type="GO" id="GO:0016836">
    <property type="term" value="F:hydro-lyase activity"/>
    <property type="evidence" value="ECO:0007669"/>
    <property type="project" value="UniProtKB-ARBA"/>
</dbReference>
<dbReference type="SUPFAM" id="SSF143975">
    <property type="entry name" value="IlvD/EDD N-terminal domain-like"/>
    <property type="match status" value="1"/>
</dbReference>
<feature type="domain" description="Dihydroxy-acid/6-phosphogluconate dehydratase C-terminal" evidence="7">
    <location>
        <begin position="368"/>
        <end position="558"/>
    </location>
</feature>
<keyword evidence="2" id="KW-0479">Metal-binding</keyword>
<evidence type="ECO:0000256" key="2">
    <source>
        <dbReference type="ARBA" id="ARBA00022723"/>
    </source>
</evidence>
<sequence>MNNNETHGFFGGLTKYGDEEFSKFLRKVFLSSLGYDDLDLSRPVIGIADTSSGYVTCHREMPQLIDAIKRGVLEAGGLPVVFPTASLPEIMMNPTSMYLRNLLAMETEELIRSQPMDGVVLVGGCDKTVPAQLMAGISAGIPFMQVVAGPMIPGKWEGKKVGACTDCRAAWAEFRGGRISEDQIKEVSGVLAPSGGTCTVMGTASTMACISEALGFAIAGSSTAAAPTGERLIAGVRTGRAIVDAVKIGLTPDRILSKSSFVNAATVLGALGGSTNAIIHLLAIARRAKIEFTLDDIAQASNSVPVIVNCKPSGTGYMDDFHNEGGVPQLIHQIKEILDLNALTMTNLNWDETLKSIPLRSPSGEGLTKVSSPVSPKGGLRVLRGNLAPQGAVIKVSAASAELLNHKGKAVVFENIDDMMARIDDPNLDVEADSVLVLKNAGPYAAGMPEAGALPIPAKIAKNGVRDMVRISDARMSGTAYGTVVLHISPESAVGGPLAIVQNGDVIVLDVENSKLEILLSSEQIAKRLEGHEVTSFLPNSHWGNVFKATVMQASEGADMDTSFLGSEL</sequence>
<dbReference type="InterPro" id="IPR056740">
    <property type="entry name" value="ILV_EDD_C"/>
</dbReference>
<dbReference type="InterPro" id="IPR037237">
    <property type="entry name" value="IlvD/EDD_N"/>
</dbReference>